<protein>
    <submittedName>
        <fullName evidence="2">DUF5302 domain-containing protein</fullName>
    </submittedName>
</protein>
<keyword evidence="3" id="KW-1185">Reference proteome</keyword>
<evidence type="ECO:0000313" key="2">
    <source>
        <dbReference type="EMBL" id="MDV2475035.1"/>
    </source>
</evidence>
<sequence length="55" mass="6116">MSDTSKDRIKEEFRAALERKNSRANGGTAHLDAGSKAQAPHANADHHREFRRKSG</sequence>
<evidence type="ECO:0000256" key="1">
    <source>
        <dbReference type="SAM" id="MobiDB-lite"/>
    </source>
</evidence>
<dbReference type="Pfam" id="PF17227">
    <property type="entry name" value="DUF5302"/>
    <property type="match status" value="1"/>
</dbReference>
<evidence type="ECO:0000313" key="3">
    <source>
        <dbReference type="Proteomes" id="UP001275440"/>
    </source>
</evidence>
<organism evidence="2 3">
    <name type="scientific">Rhodococcus zopfii</name>
    <dbReference type="NCBI Taxonomy" id="43772"/>
    <lineage>
        <taxon>Bacteria</taxon>
        <taxon>Bacillati</taxon>
        <taxon>Actinomycetota</taxon>
        <taxon>Actinomycetes</taxon>
        <taxon>Mycobacteriales</taxon>
        <taxon>Nocardiaceae</taxon>
        <taxon>Rhodococcus</taxon>
    </lineage>
</organism>
<accession>A0ABU3WM33</accession>
<reference evidence="2 3" key="1">
    <citation type="submission" date="2019-10" db="EMBL/GenBank/DDBJ databases">
        <title>Draft Genome Assembly of Rhodococcus zopfii DSM44189.</title>
        <authorList>
            <person name="Sutton J.M."/>
            <person name="Akob D.M."/>
            <person name="Bushman T.J."/>
        </authorList>
    </citation>
    <scope>NUCLEOTIDE SEQUENCE [LARGE SCALE GENOMIC DNA]</scope>
    <source>
        <strain evidence="2 3">DSM 44189</strain>
    </source>
</reference>
<comment type="caution">
    <text evidence="2">The sequence shown here is derived from an EMBL/GenBank/DDBJ whole genome shotgun (WGS) entry which is preliminary data.</text>
</comment>
<dbReference type="EMBL" id="WBMO01000001">
    <property type="protein sequence ID" value="MDV2475035.1"/>
    <property type="molecule type" value="Genomic_DNA"/>
</dbReference>
<dbReference type="InterPro" id="IPR035172">
    <property type="entry name" value="DUF5302"/>
</dbReference>
<feature type="region of interest" description="Disordered" evidence="1">
    <location>
        <begin position="1"/>
        <end position="55"/>
    </location>
</feature>
<dbReference type="RefSeq" id="WP_169917950.1">
    <property type="nucleotide sequence ID" value="NZ_JAHWLX010000120.1"/>
</dbReference>
<dbReference type="Proteomes" id="UP001275440">
    <property type="component" value="Unassembled WGS sequence"/>
</dbReference>
<proteinExistence type="predicted"/>
<feature type="compositionally biased region" description="Basic and acidic residues" evidence="1">
    <location>
        <begin position="1"/>
        <end position="21"/>
    </location>
</feature>
<gene>
    <name evidence="2" type="ORF">F8M49_05635</name>
</gene>
<name>A0ABU3WM33_9NOCA</name>